<evidence type="ECO:0000256" key="7">
    <source>
        <dbReference type="ARBA" id="ARBA00047804"/>
    </source>
</evidence>
<comment type="similarity">
    <text evidence="5">Belongs to the nucleoredoxin family.</text>
</comment>
<dbReference type="Pfam" id="PF03107">
    <property type="entry name" value="C1_2"/>
    <property type="match status" value="1"/>
</dbReference>
<dbReference type="InterPro" id="IPR012336">
    <property type="entry name" value="Thioredoxin-like_fold"/>
</dbReference>
<evidence type="ECO:0000256" key="5">
    <source>
        <dbReference type="ARBA" id="ARBA00025782"/>
    </source>
</evidence>
<protein>
    <recommendedName>
        <fullName evidence="1">protein-disulfide reductase</fullName>
        <ecNumber evidence="1">1.8.1.8</ecNumber>
    </recommendedName>
</protein>
<evidence type="ECO:0000256" key="3">
    <source>
        <dbReference type="ARBA" id="ARBA00023002"/>
    </source>
</evidence>
<dbReference type="PROSITE" id="PS51352">
    <property type="entry name" value="THIOREDOXIN_2"/>
    <property type="match status" value="1"/>
</dbReference>
<evidence type="ECO:0000256" key="6">
    <source>
        <dbReference type="ARBA" id="ARBA00047388"/>
    </source>
</evidence>
<proteinExistence type="inferred from homology"/>
<dbReference type="InterPro" id="IPR013766">
    <property type="entry name" value="Thioredoxin_domain"/>
</dbReference>
<dbReference type="OrthoDB" id="409136at2759"/>
<comment type="catalytic activity">
    <reaction evidence="6">
        <text>[protein]-dithiol + NAD(+) = [protein]-disulfide + NADH + H(+)</text>
        <dbReference type="Rhea" id="RHEA:18749"/>
        <dbReference type="Rhea" id="RHEA-COMP:10593"/>
        <dbReference type="Rhea" id="RHEA-COMP:10594"/>
        <dbReference type="ChEBI" id="CHEBI:15378"/>
        <dbReference type="ChEBI" id="CHEBI:29950"/>
        <dbReference type="ChEBI" id="CHEBI:50058"/>
        <dbReference type="ChEBI" id="CHEBI:57540"/>
        <dbReference type="ChEBI" id="CHEBI:57945"/>
        <dbReference type="EC" id="1.8.1.8"/>
    </reaction>
</comment>
<name>A0A9E7GXM0_9LILI</name>
<dbReference type="PANTHER" id="PTHR13871:SF7">
    <property type="entry name" value="NUCLEOREDOXIN 2-RELATED"/>
    <property type="match status" value="1"/>
</dbReference>
<keyword evidence="11" id="KW-1185">Reference proteome</keyword>
<feature type="domain" description="Thioredoxin" evidence="9">
    <location>
        <begin position="222"/>
        <end position="373"/>
    </location>
</feature>
<reference evidence="10" key="1">
    <citation type="submission" date="2022-05" db="EMBL/GenBank/DDBJ databases">
        <title>The Musa troglodytarum L. genome provides insights into the mechanism of non-climacteric behaviour and enrichment of carotenoids.</title>
        <authorList>
            <person name="Wang J."/>
        </authorList>
    </citation>
    <scope>NUCLEOTIDE SEQUENCE</scope>
    <source>
        <tissue evidence="10">Leaf</tissue>
    </source>
</reference>
<organism evidence="10 11">
    <name type="scientific">Musa troglodytarum</name>
    <name type="common">fe'i banana</name>
    <dbReference type="NCBI Taxonomy" id="320322"/>
    <lineage>
        <taxon>Eukaryota</taxon>
        <taxon>Viridiplantae</taxon>
        <taxon>Streptophyta</taxon>
        <taxon>Embryophyta</taxon>
        <taxon>Tracheophyta</taxon>
        <taxon>Spermatophyta</taxon>
        <taxon>Magnoliopsida</taxon>
        <taxon>Liliopsida</taxon>
        <taxon>Zingiberales</taxon>
        <taxon>Musaceae</taxon>
        <taxon>Musa</taxon>
    </lineage>
</organism>
<evidence type="ECO:0000256" key="4">
    <source>
        <dbReference type="ARBA" id="ARBA00023027"/>
    </source>
</evidence>
<dbReference type="Pfam" id="PF13905">
    <property type="entry name" value="Thioredoxin_8"/>
    <property type="match status" value="2"/>
</dbReference>
<sequence>MEAPTRTGVAAATGDGGLSALLSTEFLISASGNKAHIHAHGQKKGNVMFRIHESETSCNCHLIKSVSHSILYDTICEINADLQVNPKDIEGKTIGLYFAANWFQRCVSFTPLLVSVYHKLMEQELPFEIVFVSSDENQSSFEQFYSSMPWPAVPFGDVNSKRSLSHKFQIEGIPALIILEPGGGLIQTEGVEILHRHGLQAFPFTSERIAELEAEEKRKYASQTLEKLLAISGKDHMIKHNDQVTFSSLVGTTVGLYFAAQWCPPCLKFSSRLISVYNHLQERREEFEVVFVSMDRDEAGFSRYFSGMPWFALPYDEESSKALARYFDIQEIPMLVIIGPDGKTVTKEGRNLINLHMEMAYPFTEARIRLLQEKMDEEAKQYPSSFKHEGHRHVLNLVSEKSGGGPFICCACDEQGLGWAYQCLACGYEIHLKCGREVKTQETDRQADADGSSCSLGAGRQ</sequence>
<dbReference type="SUPFAM" id="SSF57889">
    <property type="entry name" value="Cysteine-rich domain"/>
    <property type="match status" value="1"/>
</dbReference>
<keyword evidence="4" id="KW-0520">NAD</keyword>
<evidence type="ECO:0000313" key="11">
    <source>
        <dbReference type="Proteomes" id="UP001055439"/>
    </source>
</evidence>
<dbReference type="GO" id="GO:0047134">
    <property type="term" value="F:protein-disulfide reductase [NAD(P)H] activity"/>
    <property type="evidence" value="ECO:0007669"/>
    <property type="project" value="UniProtKB-EC"/>
</dbReference>
<comment type="catalytic activity">
    <reaction evidence="7">
        <text>[protein]-dithiol + NADP(+) = [protein]-disulfide + NADPH + H(+)</text>
        <dbReference type="Rhea" id="RHEA:18753"/>
        <dbReference type="Rhea" id="RHEA-COMP:10593"/>
        <dbReference type="Rhea" id="RHEA-COMP:10594"/>
        <dbReference type="ChEBI" id="CHEBI:15378"/>
        <dbReference type="ChEBI" id="CHEBI:29950"/>
        <dbReference type="ChEBI" id="CHEBI:50058"/>
        <dbReference type="ChEBI" id="CHEBI:57783"/>
        <dbReference type="ChEBI" id="CHEBI:58349"/>
        <dbReference type="EC" id="1.8.1.8"/>
    </reaction>
</comment>
<evidence type="ECO:0000256" key="8">
    <source>
        <dbReference type="SAM" id="MobiDB-lite"/>
    </source>
</evidence>
<evidence type="ECO:0000256" key="2">
    <source>
        <dbReference type="ARBA" id="ARBA00022737"/>
    </source>
</evidence>
<dbReference type="InterPro" id="IPR036249">
    <property type="entry name" value="Thioredoxin-like_sf"/>
</dbReference>
<dbReference type="AlphaFoldDB" id="A0A9E7GXM0"/>
<dbReference type="InterPro" id="IPR004146">
    <property type="entry name" value="DC1"/>
</dbReference>
<evidence type="ECO:0000259" key="9">
    <source>
        <dbReference type="PROSITE" id="PS51352"/>
    </source>
</evidence>
<accession>A0A9E7GXM0</accession>
<evidence type="ECO:0000256" key="1">
    <source>
        <dbReference type="ARBA" id="ARBA00012612"/>
    </source>
</evidence>
<keyword evidence="2" id="KW-0677">Repeat</keyword>
<dbReference type="EMBL" id="CP097510">
    <property type="protein sequence ID" value="URE23146.1"/>
    <property type="molecule type" value="Genomic_DNA"/>
</dbReference>
<dbReference type="SUPFAM" id="SSF52833">
    <property type="entry name" value="Thioredoxin-like"/>
    <property type="match status" value="2"/>
</dbReference>
<dbReference type="InterPro" id="IPR052259">
    <property type="entry name" value="Nucleoredoxin-like"/>
</dbReference>
<feature type="region of interest" description="Disordered" evidence="8">
    <location>
        <begin position="441"/>
        <end position="461"/>
    </location>
</feature>
<dbReference type="InterPro" id="IPR046349">
    <property type="entry name" value="C1-like_sf"/>
</dbReference>
<dbReference type="PANTHER" id="PTHR13871">
    <property type="entry name" value="THIOREDOXIN"/>
    <property type="match status" value="1"/>
</dbReference>
<gene>
    <name evidence="10" type="ORF">MUK42_07462</name>
</gene>
<evidence type="ECO:0000313" key="10">
    <source>
        <dbReference type="EMBL" id="URE23146.1"/>
    </source>
</evidence>
<dbReference type="Gene3D" id="3.40.30.10">
    <property type="entry name" value="Glutaredoxin"/>
    <property type="match status" value="2"/>
</dbReference>
<dbReference type="EC" id="1.8.1.8" evidence="1"/>
<dbReference type="Proteomes" id="UP001055439">
    <property type="component" value="Chromosome 8"/>
</dbReference>
<keyword evidence="3" id="KW-0560">Oxidoreductase</keyword>